<evidence type="ECO:0000256" key="13">
    <source>
        <dbReference type="ARBA" id="ARBA00040794"/>
    </source>
</evidence>
<dbReference type="Pfam" id="PF02581">
    <property type="entry name" value="TMP-TENI"/>
    <property type="match status" value="1"/>
</dbReference>
<evidence type="ECO:0000256" key="5">
    <source>
        <dbReference type="ARBA" id="ARBA00022723"/>
    </source>
</evidence>
<evidence type="ECO:0000256" key="8">
    <source>
        <dbReference type="ARBA" id="ARBA00022842"/>
    </source>
</evidence>
<dbReference type="GO" id="GO:0044715">
    <property type="term" value="F:8-oxo-dGDP phosphatase activity"/>
    <property type="evidence" value="ECO:0007669"/>
    <property type="project" value="TreeGrafter"/>
</dbReference>
<dbReference type="PROSITE" id="PS00893">
    <property type="entry name" value="NUDIX_BOX"/>
    <property type="match status" value="1"/>
</dbReference>
<keyword evidence="6" id="KW-0227">DNA damage</keyword>
<dbReference type="GO" id="GO:0046872">
    <property type="term" value="F:metal ion binding"/>
    <property type="evidence" value="ECO:0007669"/>
    <property type="project" value="UniProtKB-KW"/>
</dbReference>
<evidence type="ECO:0000256" key="3">
    <source>
        <dbReference type="ARBA" id="ARBA00022457"/>
    </source>
</evidence>
<dbReference type="InterPro" id="IPR000086">
    <property type="entry name" value="NUDIX_hydrolase_dom"/>
</dbReference>
<dbReference type="CDD" id="cd03425">
    <property type="entry name" value="NUDIX_MutT_NudA_like"/>
    <property type="match status" value="1"/>
</dbReference>
<dbReference type="PROSITE" id="PS51462">
    <property type="entry name" value="NUDIX"/>
    <property type="match status" value="1"/>
</dbReference>
<dbReference type="Gene3D" id="3.90.79.10">
    <property type="entry name" value="Nucleoside Triphosphate Pyrophosphohydrolase"/>
    <property type="match status" value="1"/>
</dbReference>
<organism evidence="18 19">
    <name type="scientific">Thiorhodovibrio frisius</name>
    <dbReference type="NCBI Taxonomy" id="631362"/>
    <lineage>
        <taxon>Bacteria</taxon>
        <taxon>Pseudomonadati</taxon>
        <taxon>Pseudomonadota</taxon>
        <taxon>Gammaproteobacteria</taxon>
        <taxon>Chromatiales</taxon>
        <taxon>Chromatiaceae</taxon>
        <taxon>Thiorhodovibrio</taxon>
    </lineage>
</organism>
<dbReference type="SUPFAM" id="SSF51391">
    <property type="entry name" value="Thiamin phosphate synthase"/>
    <property type="match status" value="1"/>
</dbReference>
<comment type="catalytic activity">
    <reaction evidence="11">
        <text>8-oxo-GTP + H2O = 8-oxo-GMP + diphosphate + H(+)</text>
        <dbReference type="Rhea" id="RHEA:67616"/>
        <dbReference type="ChEBI" id="CHEBI:15377"/>
        <dbReference type="ChEBI" id="CHEBI:15378"/>
        <dbReference type="ChEBI" id="CHEBI:33019"/>
        <dbReference type="ChEBI" id="CHEBI:143553"/>
        <dbReference type="ChEBI" id="CHEBI:145694"/>
    </reaction>
</comment>
<evidence type="ECO:0000256" key="14">
    <source>
        <dbReference type="ARBA" id="ARBA00041592"/>
    </source>
</evidence>
<dbReference type="AlphaFoldDB" id="H8Z3H1"/>
<evidence type="ECO:0000256" key="4">
    <source>
        <dbReference type="ARBA" id="ARBA00022705"/>
    </source>
</evidence>
<dbReference type="GO" id="GO:0008413">
    <property type="term" value="F:8-oxo-7,8-dihydroguanosine triphosphate pyrophosphatase activity"/>
    <property type="evidence" value="ECO:0007669"/>
    <property type="project" value="TreeGrafter"/>
</dbReference>
<dbReference type="GO" id="GO:0009228">
    <property type="term" value="P:thiamine biosynthetic process"/>
    <property type="evidence" value="ECO:0007669"/>
    <property type="project" value="UniProtKB-KW"/>
</dbReference>
<dbReference type="EMBL" id="JH603169">
    <property type="protein sequence ID" value="EIC21879.1"/>
    <property type="molecule type" value="Genomic_DNA"/>
</dbReference>
<dbReference type="PRINTS" id="PR00502">
    <property type="entry name" value="NUDIXFAMILY"/>
</dbReference>
<evidence type="ECO:0000256" key="9">
    <source>
        <dbReference type="ARBA" id="ARBA00023204"/>
    </source>
</evidence>
<dbReference type="FunFam" id="3.90.79.10:FF:000014">
    <property type="entry name" value="8-oxo-dGTP diphosphatase MutT"/>
    <property type="match status" value="1"/>
</dbReference>
<evidence type="ECO:0000256" key="7">
    <source>
        <dbReference type="ARBA" id="ARBA00022801"/>
    </source>
</evidence>
<reference evidence="18 19" key="2">
    <citation type="submission" date="2011-11" db="EMBL/GenBank/DDBJ databases">
        <authorList>
            <consortium name="US DOE Joint Genome Institute"/>
            <person name="Lucas S."/>
            <person name="Han J."/>
            <person name="Lapidus A."/>
            <person name="Cheng J.-F."/>
            <person name="Goodwin L."/>
            <person name="Pitluck S."/>
            <person name="Peters L."/>
            <person name="Ovchinnikova G."/>
            <person name="Zhang X."/>
            <person name="Detter J.C."/>
            <person name="Han C."/>
            <person name="Tapia R."/>
            <person name="Land M."/>
            <person name="Hauser L."/>
            <person name="Kyrpides N."/>
            <person name="Ivanova N."/>
            <person name="Pagani I."/>
            <person name="Vogl K."/>
            <person name="Liu Z."/>
            <person name="Overmann J."/>
            <person name="Frigaard N.-U."/>
            <person name="Bryant D."/>
            <person name="Woyke T."/>
        </authorList>
    </citation>
    <scope>NUCLEOTIDE SEQUENCE [LARGE SCALE GENOMIC DNA]</scope>
    <source>
        <strain evidence="18 19">970</strain>
    </source>
</reference>
<keyword evidence="5" id="KW-0479">Metal-binding</keyword>
<comment type="similarity">
    <text evidence="2">Belongs to the Nudix hydrolase family.</text>
</comment>
<dbReference type="SUPFAM" id="SSF55811">
    <property type="entry name" value="Nudix"/>
    <property type="match status" value="1"/>
</dbReference>
<dbReference type="Gene3D" id="3.20.20.70">
    <property type="entry name" value="Aldolase class I"/>
    <property type="match status" value="1"/>
</dbReference>
<dbReference type="EC" id="3.6.1.55" evidence="12"/>
<dbReference type="InterPro" id="IPR020084">
    <property type="entry name" value="NUDIX_hydrolase_CS"/>
</dbReference>
<dbReference type="InterPro" id="IPR013785">
    <property type="entry name" value="Aldolase_TIM"/>
</dbReference>
<dbReference type="Proteomes" id="UP000002964">
    <property type="component" value="Unassembled WGS sequence"/>
</dbReference>
<dbReference type="Pfam" id="PF14815">
    <property type="entry name" value="NUDIX_4"/>
    <property type="match status" value="1"/>
</dbReference>
<evidence type="ECO:0000256" key="16">
    <source>
        <dbReference type="ARBA" id="ARBA00042798"/>
    </source>
</evidence>
<feature type="domain" description="Nudix hydrolase" evidence="17">
    <location>
        <begin position="4"/>
        <end position="131"/>
    </location>
</feature>
<sequence length="333" mass="35173">MVGVLHVVAGALIDAQGRVLIARRPEQVHQGGRWEFPGGKLEPGESAINALSRELQEELGIRPRSSRPLIQIEHDYRERRILLDLYRVSAWDGEPRGCEGQPLAWEFPQALDPALFPPADGPAILALRLPALYLITPPAAPDPTQAGGRAQLPGYLTRLRAALAAGAGAVQLRAHDLSAPAYAALSCAVAPICAAAGVPLVLNRAPEELTKLPADGWHLSSAHLHQLAARPPQAPSLLGASCHTEADLCLAARLGLDYALLSPVQQTRSHPHSHPLGWEGFAQLTRAARLPVYALGGLGPADLEPAWAHGAQGVAAIGGLWGAQLAEALSLTH</sequence>
<dbReference type="InterPro" id="IPR029119">
    <property type="entry name" value="MutY_C"/>
</dbReference>
<dbReference type="eggNOG" id="COG0494">
    <property type="taxonomic scope" value="Bacteria"/>
</dbReference>
<dbReference type="PANTHER" id="PTHR47707">
    <property type="entry name" value="8-OXO-DGTP DIPHOSPHATASE"/>
    <property type="match status" value="1"/>
</dbReference>
<dbReference type="CDD" id="cd00564">
    <property type="entry name" value="TMP_TenI"/>
    <property type="match status" value="1"/>
</dbReference>
<accession>H8Z3H1</accession>
<comment type="cofactor">
    <cofactor evidence="1">
        <name>Mg(2+)</name>
        <dbReference type="ChEBI" id="CHEBI:18420"/>
    </cofactor>
</comment>
<comment type="catalytic activity">
    <reaction evidence="10">
        <text>8-oxo-dGTP + H2O = 8-oxo-dGMP + diphosphate + H(+)</text>
        <dbReference type="Rhea" id="RHEA:31575"/>
        <dbReference type="ChEBI" id="CHEBI:15377"/>
        <dbReference type="ChEBI" id="CHEBI:15378"/>
        <dbReference type="ChEBI" id="CHEBI:33019"/>
        <dbReference type="ChEBI" id="CHEBI:63224"/>
        <dbReference type="ChEBI" id="CHEBI:77896"/>
        <dbReference type="EC" id="3.6.1.55"/>
    </reaction>
</comment>
<keyword evidence="3" id="KW-0515">Mutator protein</keyword>
<proteinExistence type="inferred from homology"/>
<dbReference type="STRING" id="631362.Thi970DRAFT_02114"/>
<evidence type="ECO:0000256" key="11">
    <source>
        <dbReference type="ARBA" id="ARBA00036904"/>
    </source>
</evidence>
<dbReference type="PANTHER" id="PTHR47707:SF1">
    <property type="entry name" value="NUDIX HYDROLASE FAMILY PROTEIN"/>
    <property type="match status" value="1"/>
</dbReference>
<dbReference type="InterPro" id="IPR036206">
    <property type="entry name" value="ThiamineP_synth_sf"/>
</dbReference>
<dbReference type="InterPro" id="IPR022998">
    <property type="entry name" value="ThiamineP_synth_TenI"/>
</dbReference>
<dbReference type="eggNOG" id="COG0352">
    <property type="taxonomic scope" value="Bacteria"/>
</dbReference>
<evidence type="ECO:0000313" key="19">
    <source>
        <dbReference type="Proteomes" id="UP000002964"/>
    </source>
</evidence>
<keyword evidence="9" id="KW-0234">DNA repair</keyword>
<name>H8Z3H1_9GAMM</name>
<dbReference type="InterPro" id="IPR047127">
    <property type="entry name" value="MutT-like"/>
</dbReference>
<evidence type="ECO:0000256" key="6">
    <source>
        <dbReference type="ARBA" id="ARBA00022763"/>
    </source>
</evidence>
<keyword evidence="4" id="KW-0235">DNA replication</keyword>
<evidence type="ECO:0000259" key="17">
    <source>
        <dbReference type="PROSITE" id="PS51462"/>
    </source>
</evidence>
<evidence type="ECO:0000256" key="2">
    <source>
        <dbReference type="ARBA" id="ARBA00005582"/>
    </source>
</evidence>
<keyword evidence="7" id="KW-0378">Hydrolase</keyword>
<dbReference type="GO" id="GO:0006260">
    <property type="term" value="P:DNA replication"/>
    <property type="evidence" value="ECO:0007669"/>
    <property type="project" value="UniProtKB-KW"/>
</dbReference>
<dbReference type="RefSeq" id="WP_009148463.1">
    <property type="nucleotide sequence ID" value="NZ_CP121471.1"/>
</dbReference>
<dbReference type="NCBIfam" id="NF006530">
    <property type="entry name" value="PRK08999.1"/>
    <property type="match status" value="1"/>
</dbReference>
<evidence type="ECO:0000256" key="12">
    <source>
        <dbReference type="ARBA" id="ARBA00038905"/>
    </source>
</evidence>
<dbReference type="InterPro" id="IPR020476">
    <property type="entry name" value="Nudix_hydrolase"/>
</dbReference>
<reference evidence="19" key="1">
    <citation type="submission" date="2011-06" db="EMBL/GenBank/DDBJ databases">
        <authorList>
            <consortium name="US DOE Joint Genome Institute (JGI-PGF)"/>
            <person name="Lucas S."/>
            <person name="Han J."/>
            <person name="Lapidus A."/>
            <person name="Cheng J.-F."/>
            <person name="Goodwin L."/>
            <person name="Pitluck S."/>
            <person name="Peters L."/>
            <person name="Land M.L."/>
            <person name="Hauser L."/>
            <person name="Vogl K."/>
            <person name="Liu Z."/>
            <person name="Overmann J."/>
            <person name="Frigaard N.-U."/>
            <person name="Bryant D.A."/>
            <person name="Woyke T.J."/>
        </authorList>
    </citation>
    <scope>NUCLEOTIDE SEQUENCE [LARGE SCALE GENOMIC DNA]</scope>
    <source>
        <strain evidence="19">970</strain>
    </source>
</reference>
<evidence type="ECO:0000313" key="18">
    <source>
        <dbReference type="EMBL" id="EIC21879.1"/>
    </source>
</evidence>
<protein>
    <recommendedName>
        <fullName evidence="13">8-oxo-dGTP diphosphatase</fullName>
        <ecNumber evidence="12">3.6.1.55</ecNumber>
    </recommendedName>
    <alternativeName>
        <fullName evidence="16">7,8-dihydro-8-oxoguanine-triphosphatase</fullName>
    </alternativeName>
    <alternativeName>
        <fullName evidence="15">Mutator protein MutT</fullName>
    </alternativeName>
    <alternativeName>
        <fullName evidence="14">dGTP pyrophosphohydrolase</fullName>
    </alternativeName>
</protein>
<keyword evidence="8" id="KW-0460">Magnesium</keyword>
<keyword evidence="19" id="KW-1185">Reference proteome</keyword>
<evidence type="ECO:0000256" key="1">
    <source>
        <dbReference type="ARBA" id="ARBA00001946"/>
    </source>
</evidence>
<dbReference type="GO" id="GO:0044716">
    <property type="term" value="F:8-oxo-GDP phosphatase activity"/>
    <property type="evidence" value="ECO:0007669"/>
    <property type="project" value="TreeGrafter"/>
</dbReference>
<dbReference type="GO" id="GO:0006281">
    <property type="term" value="P:DNA repair"/>
    <property type="evidence" value="ECO:0007669"/>
    <property type="project" value="UniProtKB-KW"/>
</dbReference>
<evidence type="ECO:0000256" key="10">
    <source>
        <dbReference type="ARBA" id="ARBA00035861"/>
    </source>
</evidence>
<evidence type="ECO:0000256" key="15">
    <source>
        <dbReference type="ARBA" id="ARBA00041979"/>
    </source>
</evidence>
<dbReference type="InterPro" id="IPR015797">
    <property type="entry name" value="NUDIX_hydrolase-like_dom_sf"/>
</dbReference>
<dbReference type="HOGENOM" id="CLU_076087_0_0_6"/>
<dbReference type="GO" id="GO:0035539">
    <property type="term" value="F:8-oxo-7,8-dihydrodeoxyguanosine triphosphate pyrophosphatase activity"/>
    <property type="evidence" value="ECO:0007669"/>
    <property type="project" value="UniProtKB-EC"/>
</dbReference>
<gene>
    <name evidence="18" type="ORF">Thi970DRAFT_02114</name>
</gene>